<organism evidence="2 3">
    <name type="scientific">Afipia massiliensis</name>
    <dbReference type="NCBI Taxonomy" id="211460"/>
    <lineage>
        <taxon>Bacteria</taxon>
        <taxon>Pseudomonadati</taxon>
        <taxon>Pseudomonadota</taxon>
        <taxon>Alphaproteobacteria</taxon>
        <taxon>Hyphomicrobiales</taxon>
        <taxon>Nitrobacteraceae</taxon>
        <taxon>Afipia</taxon>
    </lineage>
</organism>
<evidence type="ECO:0000313" key="2">
    <source>
        <dbReference type="EMBL" id="MBB5054235.1"/>
    </source>
</evidence>
<proteinExistence type="predicted"/>
<dbReference type="NCBIfam" id="TIGR01444">
    <property type="entry name" value="fkbM_fam"/>
    <property type="match status" value="1"/>
</dbReference>
<dbReference type="GO" id="GO:0032259">
    <property type="term" value="P:methylation"/>
    <property type="evidence" value="ECO:0007669"/>
    <property type="project" value="UniProtKB-KW"/>
</dbReference>
<comment type="caution">
    <text evidence="2">The sequence shown here is derived from an EMBL/GenBank/DDBJ whole genome shotgun (WGS) entry which is preliminary data.</text>
</comment>
<keyword evidence="2" id="KW-0808">Transferase</keyword>
<dbReference type="SUPFAM" id="SSF53335">
    <property type="entry name" value="S-adenosyl-L-methionine-dependent methyltransferases"/>
    <property type="match status" value="1"/>
</dbReference>
<dbReference type="RefSeq" id="WP_246395470.1">
    <property type="nucleotide sequence ID" value="NZ_JACHIJ010000006.1"/>
</dbReference>
<gene>
    <name evidence="2" type="ORF">HNQ36_004237</name>
</gene>
<dbReference type="PANTHER" id="PTHR34203:SF15">
    <property type="entry name" value="SLL1173 PROTEIN"/>
    <property type="match status" value="1"/>
</dbReference>
<dbReference type="AlphaFoldDB" id="A0A840N1V2"/>
<dbReference type="InterPro" id="IPR052514">
    <property type="entry name" value="SAM-dependent_MTase"/>
</dbReference>
<dbReference type="GO" id="GO:0008168">
    <property type="term" value="F:methyltransferase activity"/>
    <property type="evidence" value="ECO:0007669"/>
    <property type="project" value="UniProtKB-KW"/>
</dbReference>
<feature type="domain" description="Methyltransferase FkbM" evidence="1">
    <location>
        <begin position="69"/>
        <end position="246"/>
    </location>
</feature>
<name>A0A840N1V2_9BRAD</name>
<sequence>MARLAYRTIRFVRSVGGQTDKCVVTRGGVTYDLDLGEGIDFAIYLGNIFERETRRALSELVAPSATVLDVGANVGAHTLHLAQCVGPRGQVLAFEPTEFAFRKLSRNLELNPALAARITAYHCFLAAQDNVEVPTAIYSSWPLSSAAAEGATDEALHPKHLGQAMKTLTAQSRSLDSVLAEQGNPRVQLVKLDVDGFECQILRGAKTLLQESRPIFVMEFAPYVLDERGASLEELVSHFGPLGYRFYHERTKALLPSSPEDLRQLVGDGASINVIARADR</sequence>
<dbReference type="PANTHER" id="PTHR34203">
    <property type="entry name" value="METHYLTRANSFERASE, FKBM FAMILY PROTEIN"/>
    <property type="match status" value="1"/>
</dbReference>
<keyword evidence="2" id="KW-0489">Methyltransferase</keyword>
<evidence type="ECO:0000313" key="3">
    <source>
        <dbReference type="Proteomes" id="UP000521227"/>
    </source>
</evidence>
<dbReference type="InterPro" id="IPR006342">
    <property type="entry name" value="FkbM_mtfrase"/>
</dbReference>
<reference evidence="2 3" key="1">
    <citation type="submission" date="2020-08" db="EMBL/GenBank/DDBJ databases">
        <title>Genomic Encyclopedia of Type Strains, Phase IV (KMG-IV): sequencing the most valuable type-strain genomes for metagenomic binning, comparative biology and taxonomic classification.</title>
        <authorList>
            <person name="Goeker M."/>
        </authorList>
    </citation>
    <scope>NUCLEOTIDE SEQUENCE [LARGE SCALE GENOMIC DNA]</scope>
    <source>
        <strain evidence="2 3">DSM 17498</strain>
    </source>
</reference>
<dbReference type="Pfam" id="PF05050">
    <property type="entry name" value="Methyltransf_21"/>
    <property type="match status" value="1"/>
</dbReference>
<protein>
    <submittedName>
        <fullName evidence="2">FkbM family methyltransferase</fullName>
    </submittedName>
</protein>
<dbReference type="Gene3D" id="3.40.50.150">
    <property type="entry name" value="Vaccinia Virus protein VP39"/>
    <property type="match status" value="1"/>
</dbReference>
<dbReference type="EMBL" id="JACHIJ010000006">
    <property type="protein sequence ID" value="MBB5054235.1"/>
    <property type="molecule type" value="Genomic_DNA"/>
</dbReference>
<evidence type="ECO:0000259" key="1">
    <source>
        <dbReference type="Pfam" id="PF05050"/>
    </source>
</evidence>
<dbReference type="Proteomes" id="UP000521227">
    <property type="component" value="Unassembled WGS sequence"/>
</dbReference>
<dbReference type="InterPro" id="IPR029063">
    <property type="entry name" value="SAM-dependent_MTases_sf"/>
</dbReference>
<accession>A0A840N1V2</accession>